<name>A0A0A2MUZ3_9FLAO</name>
<dbReference type="GO" id="GO:0051539">
    <property type="term" value="F:4 iron, 4 sulfur cluster binding"/>
    <property type="evidence" value="ECO:0007669"/>
    <property type="project" value="UniProtKB-UniRule"/>
</dbReference>
<dbReference type="PANTHER" id="PTHR42836:SF1">
    <property type="entry name" value="7-CARBOXY-7-DEAZAGUANINE SYNTHASE"/>
    <property type="match status" value="1"/>
</dbReference>
<evidence type="ECO:0000256" key="1">
    <source>
        <dbReference type="ARBA" id="ARBA00022485"/>
    </source>
</evidence>
<dbReference type="STRING" id="1121898.GCA_000422725_03386"/>
<evidence type="ECO:0000256" key="2">
    <source>
        <dbReference type="ARBA" id="ARBA00022691"/>
    </source>
</evidence>
<dbReference type="Gene3D" id="3.20.20.70">
    <property type="entry name" value="Aldolase class I"/>
    <property type="match status" value="1"/>
</dbReference>
<evidence type="ECO:0000256" key="7">
    <source>
        <dbReference type="ARBA" id="ARBA00023239"/>
    </source>
</evidence>
<comment type="cofactor">
    <cofactor evidence="8">
        <name>S-adenosyl-L-methionine</name>
        <dbReference type="ChEBI" id="CHEBI:59789"/>
    </cofactor>
    <text evidence="8">Binds 1 S-adenosyl-L-methionine per subunit.</text>
</comment>
<evidence type="ECO:0000256" key="5">
    <source>
        <dbReference type="ARBA" id="ARBA00023004"/>
    </source>
</evidence>
<feature type="binding site" evidence="8">
    <location>
        <begin position="50"/>
        <end position="52"/>
    </location>
    <ligand>
        <name>S-adenosyl-L-methionine</name>
        <dbReference type="ChEBI" id="CHEBI:59789"/>
    </ligand>
</feature>
<dbReference type="SUPFAM" id="SSF102114">
    <property type="entry name" value="Radical SAM enzymes"/>
    <property type="match status" value="1"/>
</dbReference>
<dbReference type="GO" id="GO:0016840">
    <property type="term" value="F:carbon-nitrogen lyase activity"/>
    <property type="evidence" value="ECO:0007669"/>
    <property type="project" value="UniProtKB-UniRule"/>
</dbReference>
<protein>
    <recommendedName>
        <fullName evidence="8">7-carboxy-7-deazaguanine synthase</fullName>
        <shortName evidence="8">CDG synthase</shortName>
        <ecNumber evidence="8">4.3.99.3</ecNumber>
    </recommendedName>
    <alternativeName>
        <fullName evidence="8">Queuosine biosynthesis protein QueE</fullName>
    </alternativeName>
</protein>
<evidence type="ECO:0000256" key="4">
    <source>
        <dbReference type="ARBA" id="ARBA00022842"/>
    </source>
</evidence>
<feature type="binding site" evidence="8">
    <location>
        <begin position="25"/>
        <end position="27"/>
    </location>
    <ligand>
        <name>substrate</name>
    </ligand>
</feature>
<feature type="binding site" evidence="8">
    <location>
        <position position="48"/>
    </location>
    <ligand>
        <name>[4Fe-4S] cluster</name>
        <dbReference type="ChEBI" id="CHEBI:49883"/>
        <note>4Fe-4S-S-AdoMet</note>
    </ligand>
</feature>
<keyword evidence="3 8" id="KW-0479">Metal-binding</keyword>
<comment type="pathway">
    <text evidence="8">Purine metabolism; 7-cyano-7-deazaguanine biosynthesis.</text>
</comment>
<keyword evidence="6 8" id="KW-0411">Iron-sulfur</keyword>
<dbReference type="AlphaFoldDB" id="A0A0A2MUZ3"/>
<keyword evidence="4 8" id="KW-0460">Magnesium</keyword>
<evidence type="ECO:0000256" key="6">
    <source>
        <dbReference type="ARBA" id="ARBA00023014"/>
    </source>
</evidence>
<sequence>MLKKELQIEVEKGIMLPLMEEFYTIQGEGFHTGTAAYFIRVGGCDVGCHWCDVKESWNADLHPPTSIDTIVNNAKQYGKTIVITGGEPLMWNMSPLTQKLKDEGLRVHIETSGAYPLSGTWDWICLSPKKTKLPTPDVYLFAQELKVIIHNKHDFIFAEEQAAKTNSDAILFLQPEWSKRDEVTPLIVDYVMNNPKWRVSLQTHKYLNIP</sequence>
<evidence type="ECO:0000313" key="11">
    <source>
        <dbReference type="Proteomes" id="UP000030111"/>
    </source>
</evidence>
<evidence type="ECO:0000259" key="9">
    <source>
        <dbReference type="PROSITE" id="PS51918"/>
    </source>
</evidence>
<dbReference type="EC" id="4.3.99.3" evidence="8"/>
<gene>
    <name evidence="8" type="primary">queE</name>
    <name evidence="10" type="ORF">Q766_14160</name>
</gene>
<dbReference type="EMBL" id="JRLY01000012">
    <property type="protein sequence ID" value="KGO92035.1"/>
    <property type="molecule type" value="Genomic_DNA"/>
</dbReference>
<feature type="binding site" evidence="8">
    <location>
        <begin position="127"/>
        <end position="129"/>
    </location>
    <ligand>
        <name>S-adenosyl-L-methionine</name>
        <dbReference type="ChEBI" id="CHEBI:59789"/>
    </ligand>
</feature>
<dbReference type="GO" id="GO:0000287">
    <property type="term" value="F:magnesium ion binding"/>
    <property type="evidence" value="ECO:0007669"/>
    <property type="project" value="UniProtKB-UniRule"/>
</dbReference>
<comment type="caution">
    <text evidence="10">The sequence shown here is derived from an EMBL/GenBank/DDBJ whole genome shotgun (WGS) entry which is preliminary data.</text>
</comment>
<dbReference type="SFLD" id="SFLDS00029">
    <property type="entry name" value="Radical_SAM"/>
    <property type="match status" value="1"/>
</dbReference>
<feature type="binding site" evidence="8">
    <location>
        <position position="210"/>
    </location>
    <ligand>
        <name>substrate</name>
    </ligand>
</feature>
<dbReference type="OrthoDB" id="9792276at2"/>
<comment type="caution">
    <text evidence="8">Lacks conserved residue(s) required for the propagation of feature annotation.</text>
</comment>
<comment type="cofactor">
    <cofactor evidence="8">
        <name>Mg(2+)</name>
        <dbReference type="ChEBI" id="CHEBI:18420"/>
    </cofactor>
</comment>
<feature type="domain" description="Radical SAM core" evidence="9">
    <location>
        <begin position="31"/>
        <end position="210"/>
    </location>
</feature>
<keyword evidence="5 8" id="KW-0408">Iron</keyword>
<dbReference type="InterPro" id="IPR007197">
    <property type="entry name" value="rSAM"/>
</dbReference>
<dbReference type="UniPathway" id="UPA00391"/>
<feature type="binding site" evidence="8">
    <location>
        <position position="40"/>
    </location>
    <ligand>
        <name>substrate</name>
    </ligand>
</feature>
<comment type="cofactor">
    <cofactor evidence="8">
        <name>[4Fe-4S] cluster</name>
        <dbReference type="ChEBI" id="CHEBI:49883"/>
    </cofactor>
    <text evidence="8">Binds 1 [4Fe-4S] cluster. The cluster is coordinated with 3 cysteines and an exchangeable S-adenosyl-L-methionine.</text>
</comment>
<evidence type="ECO:0000256" key="3">
    <source>
        <dbReference type="ARBA" id="ARBA00022723"/>
    </source>
</evidence>
<comment type="function">
    <text evidence="8">Catalyzes the complex heterocyclic radical-mediated conversion of 6-carboxy-5,6,7,8-tetrahydropterin (CPH4) to 7-carboxy-7-deazaguanine (CDG), a step common to the biosynthetic pathways of all 7-deazapurine-containing compounds.</text>
</comment>
<dbReference type="PANTHER" id="PTHR42836">
    <property type="entry name" value="7-CARBOXY-7-DEAZAGUANINE SYNTHASE"/>
    <property type="match status" value="1"/>
</dbReference>
<dbReference type="InterPro" id="IPR058240">
    <property type="entry name" value="rSAM_sf"/>
</dbReference>
<feature type="binding site" evidence="8">
    <location>
        <position position="44"/>
    </location>
    <ligand>
        <name>[4Fe-4S] cluster</name>
        <dbReference type="ChEBI" id="CHEBI:49883"/>
        <note>4Fe-4S-S-AdoMet</note>
    </ligand>
</feature>
<dbReference type="GO" id="GO:0008616">
    <property type="term" value="P:tRNA queuosine(34) biosynthetic process"/>
    <property type="evidence" value="ECO:0007669"/>
    <property type="project" value="UniProtKB-UniRule"/>
</dbReference>
<keyword evidence="7 8" id="KW-0456">Lyase</keyword>
<feature type="binding site" evidence="8">
    <location>
        <position position="86"/>
    </location>
    <ligand>
        <name>S-adenosyl-L-methionine</name>
        <dbReference type="ChEBI" id="CHEBI:59789"/>
    </ligand>
</feature>
<dbReference type="PIRSF" id="PIRSF000370">
    <property type="entry name" value="QueE"/>
    <property type="match status" value="1"/>
</dbReference>
<proteinExistence type="inferred from homology"/>
<dbReference type="eggNOG" id="COG0602">
    <property type="taxonomic scope" value="Bacteria"/>
</dbReference>
<keyword evidence="8" id="KW-0671">Queuosine biosynthesis</keyword>
<comment type="subunit">
    <text evidence="8">Homodimer.</text>
</comment>
<keyword evidence="11" id="KW-1185">Reference proteome</keyword>
<dbReference type="RefSeq" id="WP_026991356.1">
    <property type="nucleotide sequence ID" value="NZ_AUGP01000028.1"/>
</dbReference>
<dbReference type="Proteomes" id="UP000030111">
    <property type="component" value="Unassembled WGS sequence"/>
</dbReference>
<feature type="binding site" evidence="8">
    <location>
        <position position="84"/>
    </location>
    <ligand>
        <name>substrate</name>
    </ligand>
</feature>
<dbReference type="InterPro" id="IPR013785">
    <property type="entry name" value="Aldolase_TIM"/>
</dbReference>
<dbReference type="PROSITE" id="PS51918">
    <property type="entry name" value="RADICAL_SAM"/>
    <property type="match status" value="1"/>
</dbReference>
<dbReference type="GO" id="GO:1904047">
    <property type="term" value="F:S-adenosyl-L-methionine binding"/>
    <property type="evidence" value="ECO:0007669"/>
    <property type="project" value="UniProtKB-UniRule"/>
</dbReference>
<evidence type="ECO:0000313" key="10">
    <source>
        <dbReference type="EMBL" id="KGO92035.1"/>
    </source>
</evidence>
<organism evidence="10 11">
    <name type="scientific">Flavobacterium subsaxonicum WB 4.1-42 = DSM 21790</name>
    <dbReference type="NCBI Taxonomy" id="1121898"/>
    <lineage>
        <taxon>Bacteria</taxon>
        <taxon>Pseudomonadati</taxon>
        <taxon>Bacteroidota</taxon>
        <taxon>Flavobacteriia</taxon>
        <taxon>Flavobacteriales</taxon>
        <taxon>Flavobacteriaceae</taxon>
        <taxon>Flavobacterium</taxon>
    </lineage>
</organism>
<comment type="catalytic activity">
    <reaction evidence="8">
        <text>6-carboxy-5,6,7,8-tetrahydropterin + H(+) = 7-carboxy-7-carbaguanine + NH4(+)</text>
        <dbReference type="Rhea" id="RHEA:27974"/>
        <dbReference type="ChEBI" id="CHEBI:15378"/>
        <dbReference type="ChEBI" id="CHEBI:28938"/>
        <dbReference type="ChEBI" id="CHEBI:61032"/>
        <dbReference type="ChEBI" id="CHEBI:61036"/>
        <dbReference type="EC" id="4.3.99.3"/>
    </reaction>
</comment>
<keyword evidence="1 8" id="KW-0004">4Fe-4S</keyword>
<comment type="similarity">
    <text evidence="8">Belongs to the radical SAM superfamily. 7-carboxy-7-deazaguanine synthase family.</text>
</comment>
<dbReference type="HAMAP" id="MF_00917">
    <property type="entry name" value="QueE"/>
    <property type="match status" value="1"/>
</dbReference>
<reference evidence="10 11" key="1">
    <citation type="submission" date="2013-09" db="EMBL/GenBank/DDBJ databases">
        <authorList>
            <person name="Zeng Z."/>
            <person name="Chen C."/>
        </authorList>
    </citation>
    <scope>NUCLEOTIDE SEQUENCE [LARGE SCALE GENOMIC DNA]</scope>
    <source>
        <strain evidence="10 11">WB 4.1-42</strain>
    </source>
</reference>
<keyword evidence="2 8" id="KW-0949">S-adenosyl-L-methionine</keyword>
<feature type="binding site" evidence="8">
    <location>
        <position position="51"/>
    </location>
    <ligand>
        <name>[4Fe-4S] cluster</name>
        <dbReference type="ChEBI" id="CHEBI:49883"/>
        <note>4Fe-4S-S-AdoMet</note>
    </ligand>
</feature>
<accession>A0A0A2MUZ3</accession>
<evidence type="ECO:0000256" key="8">
    <source>
        <dbReference type="HAMAP-Rule" id="MF_00917"/>
    </source>
</evidence>
<dbReference type="InterPro" id="IPR024924">
    <property type="entry name" value="7-CO-7-deazaguanine_synth-like"/>
</dbReference>
<dbReference type="Pfam" id="PF04055">
    <property type="entry name" value="Radical_SAM"/>
    <property type="match status" value="1"/>
</dbReference>